<dbReference type="HOGENOM" id="CLU_2033866_0_0_5"/>
<proteinExistence type="predicted"/>
<dbReference type="Proteomes" id="UP000001364">
    <property type="component" value="Chromosome"/>
</dbReference>
<accession>A0A0H3CAD6</accession>
<keyword evidence="2" id="KW-1185">Reference proteome</keyword>
<reference evidence="1 2" key="1">
    <citation type="journal article" date="2010" name="J. Bacteriol.">
        <title>The genetic basis of laboratory adaptation in Caulobacter crescentus.</title>
        <authorList>
            <person name="Marks M.E."/>
            <person name="Castro-Rojas C.M."/>
            <person name="Teiling C."/>
            <person name="Du L."/>
            <person name="Kapatral V."/>
            <person name="Walunas T.L."/>
            <person name="Crosson S."/>
        </authorList>
    </citation>
    <scope>NUCLEOTIDE SEQUENCE [LARGE SCALE GENOMIC DNA]</scope>
    <source>
        <strain evidence="2">NA1000 / CB15N</strain>
    </source>
</reference>
<dbReference type="AlphaFoldDB" id="A0A0H3CAD6"/>
<evidence type="ECO:0000313" key="1">
    <source>
        <dbReference type="EMBL" id="ACL96413.1"/>
    </source>
</evidence>
<sequence>MSAANTDYDHVFGARLHDLAYWAGHTLVDAYEGAFEDGQGWVGLKFNRTSILTLPRVAAEPSQDAALVRAADLYFWGEGDCPMSVFETAPAVDRLLFWVEGPIEDDHRTWWCVGLWLKKRP</sequence>
<dbReference type="GeneID" id="7333237"/>
<protein>
    <submittedName>
        <fullName evidence="1">Uncharacterized protein</fullName>
    </submittedName>
</protein>
<gene>
    <name evidence="1" type="ordered locus">CCNA_02948</name>
</gene>
<dbReference type="RefSeq" id="YP_002518321.1">
    <property type="nucleotide sequence ID" value="NC_011916.1"/>
</dbReference>
<dbReference type="KEGG" id="ccs:CCNA_02948"/>
<dbReference type="OrthoDB" id="7188337at2"/>
<organism evidence="1 2">
    <name type="scientific">Caulobacter vibrioides (strain NA1000 / CB15N)</name>
    <name type="common">Caulobacter crescentus</name>
    <dbReference type="NCBI Taxonomy" id="565050"/>
    <lineage>
        <taxon>Bacteria</taxon>
        <taxon>Pseudomonadati</taxon>
        <taxon>Pseudomonadota</taxon>
        <taxon>Alphaproteobacteria</taxon>
        <taxon>Caulobacterales</taxon>
        <taxon>Caulobacteraceae</taxon>
        <taxon>Caulobacter</taxon>
    </lineage>
</organism>
<dbReference type="EMBL" id="CP001340">
    <property type="protein sequence ID" value="ACL96413.1"/>
    <property type="molecule type" value="Genomic_DNA"/>
</dbReference>
<name>A0A0H3CAD6_CAUVN</name>
<dbReference type="RefSeq" id="WP_010920695.1">
    <property type="nucleotide sequence ID" value="NC_011916.1"/>
</dbReference>
<evidence type="ECO:0000313" key="2">
    <source>
        <dbReference type="Proteomes" id="UP000001364"/>
    </source>
</evidence>